<evidence type="ECO:0000313" key="3">
    <source>
        <dbReference type="Proteomes" id="UP000663903"/>
    </source>
</evidence>
<name>A0A975H2A8_9BURK</name>
<gene>
    <name evidence="2" type="ORF">J1M35_16120</name>
</gene>
<evidence type="ECO:0000256" key="1">
    <source>
        <dbReference type="SAM" id="MobiDB-lite"/>
    </source>
</evidence>
<sequence length="77" mass="8578">MSAFLERKERKDGAKGAEKTDSYGTYANQDEVESFAIGQPSCQMPSCVSRANFFFAIFARPLRPLRSKVLVFGGRIP</sequence>
<dbReference type="Proteomes" id="UP000663903">
    <property type="component" value="Chromosome"/>
</dbReference>
<evidence type="ECO:0000313" key="2">
    <source>
        <dbReference type="EMBL" id="QTD44599.1"/>
    </source>
</evidence>
<dbReference type="RefSeq" id="WP_208008163.1">
    <property type="nucleotide sequence ID" value="NZ_CP071796.1"/>
</dbReference>
<accession>A0A975H2A8</accession>
<dbReference type="KEGG" id="otd:J1M35_16120"/>
<keyword evidence="3" id="KW-1185">Reference proteome</keyword>
<protein>
    <submittedName>
        <fullName evidence="2">Uncharacterized protein</fullName>
    </submittedName>
</protein>
<dbReference type="EMBL" id="CP071796">
    <property type="protein sequence ID" value="QTD44599.1"/>
    <property type="molecule type" value="Genomic_DNA"/>
</dbReference>
<reference evidence="2" key="1">
    <citation type="submission" date="2021-03" db="EMBL/GenBank/DDBJ databases">
        <title>Ottowia sp. 27C isolated from the cloaca of a Giant Asian pond turtle (Heosemys grandis).</title>
        <authorList>
            <person name="Spergser J."/>
            <person name="Busse H.-J."/>
        </authorList>
    </citation>
    <scope>NUCLEOTIDE SEQUENCE</scope>
    <source>
        <strain evidence="2">27C</strain>
    </source>
</reference>
<organism evidence="2 3">
    <name type="scientific">Ottowia testudinis</name>
    <dbReference type="NCBI Taxonomy" id="2816950"/>
    <lineage>
        <taxon>Bacteria</taxon>
        <taxon>Pseudomonadati</taxon>
        <taxon>Pseudomonadota</taxon>
        <taxon>Betaproteobacteria</taxon>
        <taxon>Burkholderiales</taxon>
        <taxon>Comamonadaceae</taxon>
        <taxon>Ottowia</taxon>
    </lineage>
</organism>
<feature type="region of interest" description="Disordered" evidence="1">
    <location>
        <begin position="1"/>
        <end position="25"/>
    </location>
</feature>
<dbReference type="AlphaFoldDB" id="A0A975H2A8"/>
<feature type="compositionally biased region" description="Basic and acidic residues" evidence="1">
    <location>
        <begin position="1"/>
        <end position="21"/>
    </location>
</feature>
<proteinExistence type="predicted"/>